<evidence type="ECO:0000256" key="3">
    <source>
        <dbReference type="ARBA" id="ARBA00022475"/>
    </source>
</evidence>
<dbReference type="GeneID" id="4795848"/>
<dbReference type="InterPro" id="IPR025966">
    <property type="entry name" value="OppC_N"/>
</dbReference>
<evidence type="ECO:0000256" key="1">
    <source>
        <dbReference type="ARBA" id="ARBA00004651"/>
    </source>
</evidence>
<dbReference type="Pfam" id="PF00528">
    <property type="entry name" value="BPD_transp_1"/>
    <property type="match status" value="1"/>
</dbReference>
<proteinExistence type="inferred from homology"/>
<dbReference type="InterPro" id="IPR035906">
    <property type="entry name" value="MetI-like_sf"/>
</dbReference>
<feature type="domain" description="ABC transmembrane type-1" evidence="8">
    <location>
        <begin position="96"/>
        <end position="287"/>
    </location>
</feature>
<comment type="subcellular location">
    <subcellularLocation>
        <location evidence="1 7">Cell membrane</location>
        <topology evidence="1 7">Multi-pass membrane protein</topology>
    </subcellularLocation>
</comment>
<dbReference type="GO" id="GO:0005886">
    <property type="term" value="C:plasma membrane"/>
    <property type="evidence" value="ECO:0007669"/>
    <property type="project" value="UniProtKB-SubCell"/>
</dbReference>
<dbReference type="HOGENOM" id="CLU_028518_1_4_2"/>
<evidence type="ECO:0000256" key="2">
    <source>
        <dbReference type="ARBA" id="ARBA00022448"/>
    </source>
</evidence>
<dbReference type="Proteomes" id="UP000000365">
    <property type="component" value="Chromosome"/>
</dbReference>
<dbReference type="RefSeq" id="WP_011832547.1">
    <property type="nucleotide sequence ID" value="NC_008942.1"/>
</dbReference>
<evidence type="ECO:0000313" key="10">
    <source>
        <dbReference type="Proteomes" id="UP000000365"/>
    </source>
</evidence>
<feature type="transmembrane region" description="Helical" evidence="7">
    <location>
        <begin position="135"/>
        <end position="155"/>
    </location>
</feature>
<dbReference type="PANTHER" id="PTHR43386:SF1">
    <property type="entry name" value="D,D-DIPEPTIDE TRANSPORT SYSTEM PERMEASE PROTEIN DDPC-RELATED"/>
    <property type="match status" value="1"/>
</dbReference>
<sequence length="301" mass="33502">MGEIDPSAFEIVGAEYQTWEPEIKKESVSKKLRKLPWISIIVFSAILFGCIFAPLIANHNPSTYYLDSLNEPPNSDFYFGTDSLGRDLFSIIWYGGRTSLTVGFLGAAIVTLIGITYGCINGMANTRIDTLLQRVVEIFHIIPQILLTILIITILGQQNPISISFVIAVTSWFALARIVRSEVRQIRTNEYVIAAKCYGARFERLVVKHLIPNIIPAIMFVVVSGISTCITTESTLSFLGLGLPLDVLSWGSILSLSNRALLLNTWWVIVIPGIFLIVTLSCITTIANCFRKDMNKKPNRL</sequence>
<keyword evidence="5 7" id="KW-1133">Transmembrane helix</keyword>
<evidence type="ECO:0000256" key="6">
    <source>
        <dbReference type="ARBA" id="ARBA00023136"/>
    </source>
</evidence>
<dbReference type="PANTHER" id="PTHR43386">
    <property type="entry name" value="OLIGOPEPTIDE TRANSPORT SYSTEM PERMEASE PROTEIN APPC"/>
    <property type="match status" value="1"/>
</dbReference>
<dbReference type="SUPFAM" id="SSF161098">
    <property type="entry name" value="MetI-like"/>
    <property type="match status" value="1"/>
</dbReference>
<evidence type="ECO:0000256" key="5">
    <source>
        <dbReference type="ARBA" id="ARBA00022989"/>
    </source>
</evidence>
<organism evidence="9 10">
    <name type="scientific">Methanocorpusculum labreanum (strain ATCC 43576 / DSM 4855 / Z)</name>
    <dbReference type="NCBI Taxonomy" id="410358"/>
    <lineage>
        <taxon>Archaea</taxon>
        <taxon>Methanobacteriati</taxon>
        <taxon>Methanobacteriota</taxon>
        <taxon>Stenosarchaea group</taxon>
        <taxon>Methanomicrobia</taxon>
        <taxon>Methanomicrobiales</taxon>
        <taxon>Methanocorpusculaceae</taxon>
        <taxon>Methanocorpusculum</taxon>
    </lineage>
</organism>
<feature type="transmembrane region" description="Helical" evidence="7">
    <location>
        <begin position="214"/>
        <end position="245"/>
    </location>
</feature>
<evidence type="ECO:0000259" key="8">
    <source>
        <dbReference type="PROSITE" id="PS50928"/>
    </source>
</evidence>
<reference evidence="9 10" key="1">
    <citation type="journal article" date="2009" name="Stand. Genomic Sci.">
        <title>Complete genome sequence of Methanocorpusculum labreanum type strain Z.</title>
        <authorList>
            <person name="Anderson I.J."/>
            <person name="Sieprawska-Lupa M."/>
            <person name="Goltsman E."/>
            <person name="Lapidus A."/>
            <person name="Copeland A."/>
            <person name="Glavina Del Rio T."/>
            <person name="Tice H."/>
            <person name="Dalin E."/>
            <person name="Barry K."/>
            <person name="Pitluck S."/>
            <person name="Hauser L."/>
            <person name="Land M."/>
            <person name="Lucas S."/>
            <person name="Richardson P."/>
            <person name="Whitman W.B."/>
            <person name="Kyrpides N.C."/>
        </authorList>
    </citation>
    <scope>NUCLEOTIDE SEQUENCE [LARGE SCALE GENOMIC DNA]</scope>
    <source>
        <strain evidence="10">ATCC 43576 / DSM 4855 / Z</strain>
    </source>
</reference>
<dbReference type="CDD" id="cd06261">
    <property type="entry name" value="TM_PBP2"/>
    <property type="match status" value="1"/>
</dbReference>
<dbReference type="KEGG" id="mla:Mlab_0170"/>
<accession>A2SPU0</accession>
<dbReference type="eggNOG" id="arCOG00748">
    <property type="taxonomic scope" value="Archaea"/>
</dbReference>
<dbReference type="InterPro" id="IPR000515">
    <property type="entry name" value="MetI-like"/>
</dbReference>
<name>A2SPU0_METLZ</name>
<keyword evidence="4 7" id="KW-0812">Transmembrane</keyword>
<feature type="transmembrane region" description="Helical" evidence="7">
    <location>
        <begin position="35"/>
        <end position="57"/>
    </location>
</feature>
<dbReference type="EMBL" id="CP000559">
    <property type="protein sequence ID" value="ABN06346.1"/>
    <property type="molecule type" value="Genomic_DNA"/>
</dbReference>
<dbReference type="Pfam" id="PF12911">
    <property type="entry name" value="OppC_N"/>
    <property type="match status" value="1"/>
</dbReference>
<feature type="transmembrane region" description="Helical" evidence="7">
    <location>
        <begin position="161"/>
        <end position="179"/>
    </location>
</feature>
<feature type="transmembrane region" description="Helical" evidence="7">
    <location>
        <begin position="265"/>
        <end position="290"/>
    </location>
</feature>
<evidence type="ECO:0000313" key="9">
    <source>
        <dbReference type="EMBL" id="ABN06346.1"/>
    </source>
</evidence>
<gene>
    <name evidence="9" type="ordered locus">Mlab_0170</name>
</gene>
<keyword evidence="10" id="KW-1185">Reference proteome</keyword>
<dbReference type="GO" id="GO:0055085">
    <property type="term" value="P:transmembrane transport"/>
    <property type="evidence" value="ECO:0007669"/>
    <property type="project" value="InterPro"/>
</dbReference>
<dbReference type="InterPro" id="IPR050366">
    <property type="entry name" value="BP-dependent_transpt_permease"/>
</dbReference>
<dbReference type="STRING" id="410358.Mlab_0170"/>
<evidence type="ECO:0000256" key="4">
    <source>
        <dbReference type="ARBA" id="ARBA00022692"/>
    </source>
</evidence>
<keyword evidence="3" id="KW-1003">Cell membrane</keyword>
<comment type="similarity">
    <text evidence="7">Belongs to the binding-protein-dependent transport system permease family.</text>
</comment>
<keyword evidence="6 7" id="KW-0472">Membrane</keyword>
<dbReference type="AlphaFoldDB" id="A2SPU0"/>
<dbReference type="Gene3D" id="1.10.3720.10">
    <property type="entry name" value="MetI-like"/>
    <property type="match status" value="1"/>
</dbReference>
<protein>
    <submittedName>
        <fullName evidence="9">Binding-protein-dependent transport systems inner membrane component</fullName>
    </submittedName>
</protein>
<dbReference type="OrthoDB" id="312811at2157"/>
<dbReference type="PROSITE" id="PS50928">
    <property type="entry name" value="ABC_TM1"/>
    <property type="match status" value="1"/>
</dbReference>
<keyword evidence="2 7" id="KW-0813">Transport</keyword>
<feature type="transmembrane region" description="Helical" evidence="7">
    <location>
        <begin position="102"/>
        <end position="123"/>
    </location>
</feature>
<evidence type="ECO:0000256" key="7">
    <source>
        <dbReference type="RuleBase" id="RU363032"/>
    </source>
</evidence>